<dbReference type="InterPro" id="IPR033985">
    <property type="entry name" value="SusD-like_N"/>
</dbReference>
<keyword evidence="3" id="KW-0732">Signal</keyword>
<dbReference type="InterPro" id="IPR012944">
    <property type="entry name" value="SusD_RagB_dom"/>
</dbReference>
<evidence type="ECO:0000259" key="6">
    <source>
        <dbReference type="Pfam" id="PF07980"/>
    </source>
</evidence>
<evidence type="ECO:0000256" key="2">
    <source>
        <dbReference type="ARBA" id="ARBA00006275"/>
    </source>
</evidence>
<evidence type="ECO:0000256" key="1">
    <source>
        <dbReference type="ARBA" id="ARBA00004442"/>
    </source>
</evidence>
<evidence type="ECO:0000256" key="3">
    <source>
        <dbReference type="ARBA" id="ARBA00022729"/>
    </source>
</evidence>
<dbReference type="STRING" id="333140.AWW68_09205"/>
<dbReference type="GO" id="GO:0009279">
    <property type="term" value="C:cell outer membrane"/>
    <property type="evidence" value="ECO:0007669"/>
    <property type="project" value="UniProtKB-SubCell"/>
</dbReference>
<feature type="domain" description="RagB/SusD" evidence="6">
    <location>
        <begin position="303"/>
        <end position="448"/>
    </location>
</feature>
<evidence type="ECO:0000256" key="5">
    <source>
        <dbReference type="ARBA" id="ARBA00023237"/>
    </source>
</evidence>
<evidence type="ECO:0000313" key="8">
    <source>
        <dbReference type="EMBL" id="KYG75995.1"/>
    </source>
</evidence>
<name>A0A150XB92_9BACT</name>
<feature type="domain" description="SusD-like N-terminal" evidence="7">
    <location>
        <begin position="33"/>
        <end position="206"/>
    </location>
</feature>
<keyword evidence="4" id="KW-0472">Membrane</keyword>
<dbReference type="Pfam" id="PF07980">
    <property type="entry name" value="SusD_RagB"/>
    <property type="match status" value="1"/>
</dbReference>
<dbReference type="CDD" id="cd08977">
    <property type="entry name" value="SusD"/>
    <property type="match status" value="1"/>
</dbReference>
<reference evidence="8 9" key="1">
    <citation type="submission" date="2016-01" db="EMBL/GenBank/DDBJ databases">
        <title>Genome sequencing of Roseivirga spongicola UST030701-084.</title>
        <authorList>
            <person name="Selvaratnam C."/>
            <person name="Thevarajoo S."/>
            <person name="Goh K.M."/>
            <person name="Ee R."/>
            <person name="Chan K.-G."/>
            <person name="Chong C.S."/>
        </authorList>
    </citation>
    <scope>NUCLEOTIDE SEQUENCE [LARGE SCALE GENOMIC DNA]</scope>
    <source>
        <strain evidence="8 9">UST030701-084</strain>
    </source>
</reference>
<protein>
    <recommendedName>
        <fullName evidence="10">Glycan metabolism protein RagB</fullName>
    </recommendedName>
</protein>
<proteinExistence type="inferred from homology"/>
<evidence type="ECO:0000256" key="4">
    <source>
        <dbReference type="ARBA" id="ARBA00023136"/>
    </source>
</evidence>
<keyword evidence="5" id="KW-0998">Cell outer membrane</keyword>
<dbReference type="InterPro" id="IPR011990">
    <property type="entry name" value="TPR-like_helical_dom_sf"/>
</dbReference>
<dbReference type="SUPFAM" id="SSF48452">
    <property type="entry name" value="TPR-like"/>
    <property type="match status" value="1"/>
</dbReference>
<dbReference type="Pfam" id="PF14322">
    <property type="entry name" value="SusD-like_3"/>
    <property type="match status" value="1"/>
</dbReference>
<accession>A0A150XB92</accession>
<evidence type="ECO:0000259" key="7">
    <source>
        <dbReference type="Pfam" id="PF14322"/>
    </source>
</evidence>
<dbReference type="Proteomes" id="UP000075606">
    <property type="component" value="Unassembled WGS sequence"/>
</dbReference>
<comment type="similarity">
    <text evidence="2">Belongs to the SusD family.</text>
</comment>
<keyword evidence="9" id="KW-1185">Reference proteome</keyword>
<organism evidence="8 9">
    <name type="scientific">Roseivirga spongicola</name>
    <dbReference type="NCBI Taxonomy" id="333140"/>
    <lineage>
        <taxon>Bacteria</taxon>
        <taxon>Pseudomonadati</taxon>
        <taxon>Bacteroidota</taxon>
        <taxon>Cytophagia</taxon>
        <taxon>Cytophagales</taxon>
        <taxon>Roseivirgaceae</taxon>
        <taxon>Roseivirga</taxon>
    </lineage>
</organism>
<evidence type="ECO:0008006" key="10">
    <source>
        <dbReference type="Google" id="ProtNLM"/>
    </source>
</evidence>
<sequence length="448" mass="49560">MAVCLCLSCHDDLDQFPETGILTENYYNTPESVESTVTASYNNLQGLYSYYMILWGEVTSDNAYVQAPNSNGGVSSLEDFSWSTTTGFVNSIWNSSYDGIFHTNMVLEVIDEIQFSSSEVKNVRRGEVLFIRSFLYDNLTTIYGDVPLLTKVTDPSYAFDDIRTSKAEVYDQIEADLLEAIDLLPVTNAAGRADKQAARAILAKNYMKRGMFAQAAQQLQQIVGSGKYSLVDLDDLYGVENEGNAEDVFSIQYASELDGNSEGSAYYYNFTQPDNQGGRGAMAMEPAFYNLFDAADKRRDLINVSDNAYYANKWTPSPNNNTGDGGDNHYVVRYADVLLMLAEALNETGGSAEALTHLNTVRTRAGLSGITTTNQAVLRDAIALERRFELFGEGHRWADLLRSGNAVSTMNNFFASEGKNIVVQDFRVLAPIPQSQVDITAMQQNPGY</sequence>
<dbReference type="AlphaFoldDB" id="A0A150XB92"/>
<gene>
    <name evidence="8" type="ORF">AWW68_09205</name>
</gene>
<evidence type="ECO:0000313" key="9">
    <source>
        <dbReference type="Proteomes" id="UP000075606"/>
    </source>
</evidence>
<comment type="caution">
    <text evidence="8">The sequence shown here is derived from an EMBL/GenBank/DDBJ whole genome shotgun (WGS) entry which is preliminary data.</text>
</comment>
<dbReference type="Gene3D" id="1.25.40.390">
    <property type="match status" value="1"/>
</dbReference>
<dbReference type="EMBL" id="LRPC01000012">
    <property type="protein sequence ID" value="KYG75995.1"/>
    <property type="molecule type" value="Genomic_DNA"/>
</dbReference>
<comment type="subcellular location">
    <subcellularLocation>
        <location evidence="1">Cell outer membrane</location>
    </subcellularLocation>
</comment>